<dbReference type="OrthoDB" id="10254720at2759"/>
<evidence type="ECO:0000259" key="13">
    <source>
        <dbReference type="PROSITE" id="PS50195"/>
    </source>
</evidence>
<gene>
    <name evidence="14" type="ORF">EURHEDRAFT_411752</name>
</gene>
<dbReference type="GO" id="GO:0006886">
    <property type="term" value="P:intracellular protein transport"/>
    <property type="evidence" value="ECO:0007669"/>
    <property type="project" value="TreeGrafter"/>
</dbReference>
<dbReference type="AlphaFoldDB" id="A0A017SGD4"/>
<dbReference type="GO" id="GO:0032266">
    <property type="term" value="F:phosphatidylinositol-3-phosphate binding"/>
    <property type="evidence" value="ECO:0007669"/>
    <property type="project" value="InterPro"/>
</dbReference>
<dbReference type="SMART" id="SM00312">
    <property type="entry name" value="PX"/>
    <property type="match status" value="1"/>
</dbReference>
<feature type="compositionally biased region" description="Polar residues" evidence="12">
    <location>
        <begin position="36"/>
        <end position="68"/>
    </location>
</feature>
<accession>A0A017SGD4</accession>
<dbReference type="GO" id="GO:0005774">
    <property type="term" value="C:vacuolar membrane"/>
    <property type="evidence" value="ECO:0007669"/>
    <property type="project" value="UniProtKB-SubCell"/>
</dbReference>
<evidence type="ECO:0000256" key="9">
    <source>
        <dbReference type="ARBA" id="ARBA00033728"/>
    </source>
</evidence>
<name>A0A017SGD4_ASPRC</name>
<comment type="function">
    <text evidence="9">Recruits the lipid transfer protein VPS13 to endosomal and vacuolar membranes.</text>
</comment>
<organism evidence="14 15">
    <name type="scientific">Aspergillus ruber (strain CBS 135680)</name>
    <dbReference type="NCBI Taxonomy" id="1388766"/>
    <lineage>
        <taxon>Eukaryota</taxon>
        <taxon>Fungi</taxon>
        <taxon>Dikarya</taxon>
        <taxon>Ascomycota</taxon>
        <taxon>Pezizomycotina</taxon>
        <taxon>Eurotiomycetes</taxon>
        <taxon>Eurotiomycetidae</taxon>
        <taxon>Eurotiales</taxon>
        <taxon>Aspergillaceae</taxon>
        <taxon>Aspergillus</taxon>
        <taxon>Aspergillus subgen. Aspergillus</taxon>
    </lineage>
</organism>
<dbReference type="RefSeq" id="XP_040639695.1">
    <property type="nucleotide sequence ID" value="XM_040781716.1"/>
</dbReference>
<dbReference type="Pfam" id="PF00787">
    <property type="entry name" value="PX"/>
    <property type="match status" value="1"/>
</dbReference>
<evidence type="ECO:0000256" key="8">
    <source>
        <dbReference type="ARBA" id="ARBA00023136"/>
    </source>
</evidence>
<dbReference type="EMBL" id="KK088420">
    <property type="protein sequence ID" value="EYE96007.1"/>
    <property type="molecule type" value="Genomic_DNA"/>
</dbReference>
<dbReference type="Gene3D" id="3.30.1520.10">
    <property type="entry name" value="Phox-like domain"/>
    <property type="match status" value="1"/>
</dbReference>
<reference evidence="15" key="1">
    <citation type="journal article" date="2014" name="Nat. Commun.">
        <title>Genomic adaptations of the halophilic Dead Sea filamentous fungus Eurotium rubrum.</title>
        <authorList>
            <person name="Kis-Papo T."/>
            <person name="Weig A.R."/>
            <person name="Riley R."/>
            <person name="Persoh D."/>
            <person name="Salamov A."/>
            <person name="Sun H."/>
            <person name="Lipzen A."/>
            <person name="Wasser S.P."/>
            <person name="Rambold G."/>
            <person name="Grigoriev I.V."/>
            <person name="Nevo E."/>
        </authorList>
    </citation>
    <scope>NUCLEOTIDE SEQUENCE [LARGE SCALE GENOMIC DNA]</scope>
    <source>
        <strain evidence="15">CBS 135680</strain>
    </source>
</reference>
<dbReference type="HOGENOM" id="CLU_070610_0_2_1"/>
<dbReference type="InterPro" id="IPR001683">
    <property type="entry name" value="PX_dom"/>
</dbReference>
<keyword evidence="7" id="KW-0967">Endosome</keyword>
<keyword evidence="8" id="KW-0472">Membrane</keyword>
<evidence type="ECO:0000256" key="10">
    <source>
        <dbReference type="ARBA" id="ARBA00033774"/>
    </source>
</evidence>
<dbReference type="GeneID" id="63696840"/>
<dbReference type="CDD" id="cd07280">
    <property type="entry name" value="PX_YPT35"/>
    <property type="match status" value="1"/>
</dbReference>
<proteinExistence type="inferred from homology"/>
<sequence>MEPAHKESGPESWPQPLRSVSPTPSDITNDDHVTGIDNNVANNDTPTMPDSVLATSFNTGISVSNGTVLPQPDKTRSSPPTTRDRSVSGVVPPYWTHYRNPSRSSQMSVEQPLGITLEDHTEDPNSETSRGLWAQSVAVENHAVVHGKNGVGDYVVWHCRIQTLDGGPIVIRMRYSEFDTLRRQLLLAFPHAKNALPALPPKSVLFRFRPSFLESRRIGLEYFLNCVLLNPEFSGSPIVKDFLFGRVG</sequence>
<evidence type="ECO:0000256" key="6">
    <source>
        <dbReference type="ARBA" id="ARBA00022554"/>
    </source>
</evidence>
<keyword evidence="6" id="KW-0926">Vacuole</keyword>
<feature type="domain" description="PX" evidence="13">
    <location>
        <begin position="135"/>
        <end position="248"/>
    </location>
</feature>
<evidence type="ECO:0000256" key="11">
    <source>
        <dbReference type="ARBA" id="ARBA00033785"/>
    </source>
</evidence>
<evidence type="ECO:0000256" key="3">
    <source>
        <dbReference type="ARBA" id="ARBA00004287"/>
    </source>
</evidence>
<keyword evidence="15" id="KW-1185">Reference proteome</keyword>
<feature type="compositionally biased region" description="Polar residues" evidence="12">
    <location>
        <begin position="18"/>
        <end position="27"/>
    </location>
</feature>
<evidence type="ECO:0000256" key="4">
    <source>
        <dbReference type="ARBA" id="ARBA00007426"/>
    </source>
</evidence>
<comment type="subcellular location">
    <subcellularLocation>
        <location evidence="2">Endosome</location>
    </subcellularLocation>
    <subcellularLocation>
        <location evidence="3">Membrane</location>
        <topology evidence="3">Peripheral membrane protein</topology>
        <orientation evidence="3">Cytoplasmic side</orientation>
    </subcellularLocation>
    <subcellularLocation>
        <location evidence="1">Vacuole membrane</location>
        <topology evidence="1">Peripheral membrane protein</topology>
    </subcellularLocation>
</comment>
<dbReference type="GO" id="GO:0034498">
    <property type="term" value="P:early endosome to Golgi transport"/>
    <property type="evidence" value="ECO:0007669"/>
    <property type="project" value="TreeGrafter"/>
</dbReference>
<dbReference type="SUPFAM" id="SSF64268">
    <property type="entry name" value="PX domain"/>
    <property type="match status" value="1"/>
</dbReference>
<dbReference type="STRING" id="1388766.A0A017SGD4"/>
<evidence type="ECO:0000313" key="15">
    <source>
        <dbReference type="Proteomes" id="UP000019804"/>
    </source>
</evidence>
<evidence type="ECO:0000256" key="5">
    <source>
        <dbReference type="ARBA" id="ARBA00014268"/>
    </source>
</evidence>
<evidence type="ECO:0000256" key="12">
    <source>
        <dbReference type="SAM" id="MobiDB-lite"/>
    </source>
</evidence>
<dbReference type="InterPro" id="IPR028662">
    <property type="entry name" value="SNX8/Mvp1"/>
</dbReference>
<dbReference type="Proteomes" id="UP000019804">
    <property type="component" value="Unassembled WGS sequence"/>
</dbReference>
<feature type="region of interest" description="Disordered" evidence="12">
    <location>
        <begin position="1"/>
        <end position="107"/>
    </location>
</feature>
<dbReference type="InterPro" id="IPR036871">
    <property type="entry name" value="PX_dom_sf"/>
</dbReference>
<dbReference type="GO" id="GO:0031901">
    <property type="term" value="C:early endosome membrane"/>
    <property type="evidence" value="ECO:0007669"/>
    <property type="project" value="TreeGrafter"/>
</dbReference>
<dbReference type="PANTHER" id="PTHR46571:SF1">
    <property type="entry name" value="SORTING NEXIN-8"/>
    <property type="match status" value="1"/>
</dbReference>
<dbReference type="InterPro" id="IPR037917">
    <property type="entry name" value="Ypt35_PX"/>
</dbReference>
<evidence type="ECO:0000256" key="2">
    <source>
        <dbReference type="ARBA" id="ARBA00004177"/>
    </source>
</evidence>
<dbReference type="GO" id="GO:0005829">
    <property type="term" value="C:cytosol"/>
    <property type="evidence" value="ECO:0007669"/>
    <property type="project" value="GOC"/>
</dbReference>
<evidence type="ECO:0000313" key="14">
    <source>
        <dbReference type="EMBL" id="EYE96007.1"/>
    </source>
</evidence>
<evidence type="ECO:0000256" key="1">
    <source>
        <dbReference type="ARBA" id="ARBA00004148"/>
    </source>
</evidence>
<comment type="similarity">
    <text evidence="4">Belongs to the YPT35 family.</text>
</comment>
<dbReference type="PROSITE" id="PS50195">
    <property type="entry name" value="PX"/>
    <property type="match status" value="1"/>
</dbReference>
<protein>
    <recommendedName>
        <fullName evidence="10">Endosomal/vacuolar adapter protein YPT35</fullName>
    </recommendedName>
    <alternativeName>
        <fullName evidence="11">PX domain-containing protein YPT35</fullName>
    </alternativeName>
    <alternativeName>
        <fullName evidence="5">Sorting nexin MVP1</fullName>
    </alternativeName>
</protein>
<evidence type="ECO:0000256" key="7">
    <source>
        <dbReference type="ARBA" id="ARBA00022753"/>
    </source>
</evidence>
<dbReference type="PANTHER" id="PTHR46571">
    <property type="entry name" value="SORTING NEXIN-8"/>
    <property type="match status" value="1"/>
</dbReference>